<keyword evidence="3" id="KW-1185">Reference proteome</keyword>
<dbReference type="InterPro" id="IPR027259">
    <property type="entry name" value="MTase_demethylubiq_bac"/>
</dbReference>
<dbReference type="InterPro" id="IPR029068">
    <property type="entry name" value="Glyas_Bleomycin-R_OHBP_Dase"/>
</dbReference>
<accession>A0A6B8RPH1</accession>
<dbReference type="InterPro" id="IPR028973">
    <property type="entry name" value="PhnB-like"/>
</dbReference>
<dbReference type="PIRSF" id="PIRSF021700">
    <property type="entry name" value="3_dmu_93_MTrfase"/>
    <property type="match status" value="1"/>
</dbReference>
<gene>
    <name evidence="2" type="ORF">EHS13_21500</name>
</gene>
<proteinExistence type="predicted"/>
<dbReference type="SUPFAM" id="SSF54593">
    <property type="entry name" value="Glyoxalase/Bleomycin resistance protein/Dihydroxybiphenyl dioxygenase"/>
    <property type="match status" value="1"/>
</dbReference>
<evidence type="ECO:0000313" key="3">
    <source>
        <dbReference type="Proteomes" id="UP000426246"/>
    </source>
</evidence>
<dbReference type="PIRSF" id="PIRSF500687">
    <property type="entry name" value="MTase_demethylubiq_bact"/>
    <property type="match status" value="1"/>
</dbReference>
<dbReference type="EMBL" id="CP034235">
    <property type="protein sequence ID" value="QGQ97276.1"/>
    <property type="molecule type" value="Genomic_DNA"/>
</dbReference>
<dbReference type="RefSeq" id="WP_155702378.1">
    <property type="nucleotide sequence ID" value="NZ_CP034235.1"/>
</dbReference>
<organism evidence="2 3">
    <name type="scientific">Paenibacillus psychroresistens</name>
    <dbReference type="NCBI Taxonomy" id="1778678"/>
    <lineage>
        <taxon>Bacteria</taxon>
        <taxon>Bacillati</taxon>
        <taxon>Bacillota</taxon>
        <taxon>Bacilli</taxon>
        <taxon>Bacillales</taxon>
        <taxon>Paenibacillaceae</taxon>
        <taxon>Paenibacillus</taxon>
    </lineage>
</organism>
<evidence type="ECO:0000259" key="1">
    <source>
        <dbReference type="Pfam" id="PF06983"/>
    </source>
</evidence>
<dbReference type="OrthoDB" id="9806473at2"/>
<reference evidence="3" key="1">
    <citation type="submission" date="2018-11" db="EMBL/GenBank/DDBJ databases">
        <title>Complete genome sequence of Paenibacillus sp. ML311-T8.</title>
        <authorList>
            <person name="Nam Y.-D."/>
            <person name="Kang J."/>
            <person name="Chung W.-H."/>
            <person name="Park Y.S."/>
        </authorList>
    </citation>
    <scope>NUCLEOTIDE SEQUENCE [LARGE SCALE GENOMIC DNA]</scope>
    <source>
        <strain evidence="3">ML311-T8</strain>
    </source>
</reference>
<dbReference type="PANTHER" id="PTHR33990:SF4">
    <property type="entry name" value="PHNB-LIKE DOMAIN-CONTAINING PROTEIN"/>
    <property type="match status" value="1"/>
</dbReference>
<feature type="domain" description="PhnB-like" evidence="1">
    <location>
        <begin position="7"/>
        <end position="131"/>
    </location>
</feature>
<dbReference type="Gene3D" id="3.30.720.100">
    <property type="match status" value="1"/>
</dbReference>
<dbReference type="Gene3D" id="3.30.720.110">
    <property type="match status" value="1"/>
</dbReference>
<dbReference type="Pfam" id="PF06983">
    <property type="entry name" value="3-dmu-9_3-mt"/>
    <property type="match status" value="1"/>
</dbReference>
<dbReference type="InterPro" id="IPR009725">
    <property type="entry name" value="3_dmu_93_MTrfase"/>
</dbReference>
<dbReference type="Proteomes" id="UP000426246">
    <property type="component" value="Chromosome"/>
</dbReference>
<sequence length="140" mass="15646">MENSNSKITTFLMFEGKAEEAMKLYTSIFDQSEIISIQRYGANQAGAEGSVLQATFSLHGQVFMCIDSSVKHGFTFTPAISLYVTCDTEAEIDRVFAQLSEDGKVLMALDSYPFSKRFGWLQDKFGVSWQLNLNNGNNID</sequence>
<dbReference type="KEGG" id="ppsc:EHS13_21500"/>
<dbReference type="AlphaFoldDB" id="A0A6B8RPH1"/>
<name>A0A6B8RPH1_9BACL</name>
<dbReference type="CDD" id="cd06588">
    <property type="entry name" value="PhnB_like"/>
    <property type="match status" value="1"/>
</dbReference>
<dbReference type="PANTHER" id="PTHR33990">
    <property type="entry name" value="PROTEIN YJDN-RELATED"/>
    <property type="match status" value="1"/>
</dbReference>
<protein>
    <submittedName>
        <fullName evidence="2">VOC family protein</fullName>
    </submittedName>
</protein>
<evidence type="ECO:0000313" key="2">
    <source>
        <dbReference type="EMBL" id="QGQ97276.1"/>
    </source>
</evidence>